<proteinExistence type="predicted"/>
<keyword evidence="1" id="KW-1133">Transmembrane helix</keyword>
<name>A0AAV7K7K4_9METZ</name>
<dbReference type="AlphaFoldDB" id="A0AAV7K7K4"/>
<accession>A0AAV7K7K4</accession>
<reference evidence="3 4" key="1">
    <citation type="journal article" date="2023" name="BMC Biol.">
        <title>The compact genome of the sponge Oopsacas minuta (Hexactinellida) is lacking key metazoan core genes.</title>
        <authorList>
            <person name="Santini S."/>
            <person name="Schenkelaars Q."/>
            <person name="Jourda C."/>
            <person name="Duchesne M."/>
            <person name="Belahbib H."/>
            <person name="Rocher C."/>
            <person name="Selva M."/>
            <person name="Riesgo A."/>
            <person name="Vervoort M."/>
            <person name="Leys S.P."/>
            <person name="Kodjabachian L."/>
            <person name="Le Bivic A."/>
            <person name="Borchiellini C."/>
            <person name="Claverie J.M."/>
            <person name="Renard E."/>
        </authorList>
    </citation>
    <scope>NUCLEOTIDE SEQUENCE [LARGE SCALE GENOMIC DNA]</scope>
    <source>
        <strain evidence="3">SPO-2</strain>
    </source>
</reference>
<keyword evidence="4" id="KW-1185">Reference proteome</keyword>
<organism evidence="3 4">
    <name type="scientific">Oopsacas minuta</name>
    <dbReference type="NCBI Taxonomy" id="111878"/>
    <lineage>
        <taxon>Eukaryota</taxon>
        <taxon>Metazoa</taxon>
        <taxon>Porifera</taxon>
        <taxon>Hexactinellida</taxon>
        <taxon>Hexasterophora</taxon>
        <taxon>Lyssacinosida</taxon>
        <taxon>Leucopsacidae</taxon>
        <taxon>Oopsacas</taxon>
    </lineage>
</organism>
<comment type="caution">
    <text evidence="3">The sequence shown here is derived from an EMBL/GenBank/DDBJ whole genome shotgun (WGS) entry which is preliminary data.</text>
</comment>
<evidence type="ECO:0000313" key="4">
    <source>
        <dbReference type="Proteomes" id="UP001165289"/>
    </source>
</evidence>
<keyword evidence="2" id="KW-0732">Signal</keyword>
<keyword evidence="1" id="KW-0472">Membrane</keyword>
<evidence type="ECO:0000256" key="2">
    <source>
        <dbReference type="SAM" id="SignalP"/>
    </source>
</evidence>
<evidence type="ECO:0000256" key="1">
    <source>
        <dbReference type="SAM" id="Phobius"/>
    </source>
</evidence>
<evidence type="ECO:0000313" key="3">
    <source>
        <dbReference type="EMBL" id="KAI6656665.1"/>
    </source>
</evidence>
<sequence length="108" mass="12266">MYEYFMSHNYHELRAVIVLFLLPAAFAKPTKAGYVFADDLDYYSYNHTILPLIVTQVTPYFIIISGRSDPIPSDPSLSPLPPASPIPYASDSYFTDHLLCPAYVIDDW</sequence>
<feature type="chain" id="PRO_5043933459" evidence="2">
    <location>
        <begin position="28"/>
        <end position="108"/>
    </location>
</feature>
<feature type="transmembrane region" description="Helical" evidence="1">
    <location>
        <begin position="43"/>
        <end position="63"/>
    </location>
</feature>
<gene>
    <name evidence="3" type="ORF">LOD99_11251</name>
</gene>
<keyword evidence="1" id="KW-0812">Transmembrane</keyword>
<protein>
    <submittedName>
        <fullName evidence="3">Uncharacterized protein</fullName>
    </submittedName>
</protein>
<feature type="signal peptide" evidence="2">
    <location>
        <begin position="1"/>
        <end position="27"/>
    </location>
</feature>
<dbReference type="Proteomes" id="UP001165289">
    <property type="component" value="Unassembled WGS sequence"/>
</dbReference>
<dbReference type="EMBL" id="JAKMXF010000136">
    <property type="protein sequence ID" value="KAI6656665.1"/>
    <property type="molecule type" value="Genomic_DNA"/>
</dbReference>